<proteinExistence type="predicted"/>
<keyword evidence="2" id="KW-1185">Reference proteome</keyword>
<dbReference type="Proteomes" id="UP000789706">
    <property type="component" value="Unassembled WGS sequence"/>
</dbReference>
<dbReference type="AlphaFoldDB" id="A0A9N9A691"/>
<feature type="non-terminal residue" evidence="1">
    <location>
        <position position="1"/>
    </location>
</feature>
<protein>
    <submittedName>
        <fullName evidence="1">9317_t:CDS:1</fullName>
    </submittedName>
</protein>
<organism evidence="1 2">
    <name type="scientific">Diversispora eburnea</name>
    <dbReference type="NCBI Taxonomy" id="1213867"/>
    <lineage>
        <taxon>Eukaryota</taxon>
        <taxon>Fungi</taxon>
        <taxon>Fungi incertae sedis</taxon>
        <taxon>Mucoromycota</taxon>
        <taxon>Glomeromycotina</taxon>
        <taxon>Glomeromycetes</taxon>
        <taxon>Diversisporales</taxon>
        <taxon>Diversisporaceae</taxon>
        <taxon>Diversispora</taxon>
    </lineage>
</organism>
<reference evidence="1" key="1">
    <citation type="submission" date="2021-06" db="EMBL/GenBank/DDBJ databases">
        <authorList>
            <person name="Kallberg Y."/>
            <person name="Tangrot J."/>
            <person name="Rosling A."/>
        </authorList>
    </citation>
    <scope>NUCLEOTIDE SEQUENCE</scope>
    <source>
        <strain evidence="1">AZ414A</strain>
    </source>
</reference>
<comment type="caution">
    <text evidence="1">The sequence shown here is derived from an EMBL/GenBank/DDBJ whole genome shotgun (WGS) entry which is preliminary data.</text>
</comment>
<sequence>MNSKIEKLHEQVEVSNAVEVANTWCRINQDDLENRACEDLVKRSTANWVGILETWRSDVGYNYGVESITDKDQLECEMTEFILRICTICAQQEYSPLSLMNYESPNDNIISSQLDKSPNDSIISSHLNESSNDGYQHLTAVKFHFIYEYHIEEYKNHIANIINKKIRIGTFNINDDQFNNIDLNISEQFNEEVLVKETEIG</sequence>
<accession>A0A9N9A691</accession>
<dbReference type="EMBL" id="CAJVPK010000504">
    <property type="protein sequence ID" value="CAG8519115.1"/>
    <property type="molecule type" value="Genomic_DNA"/>
</dbReference>
<gene>
    <name evidence="1" type="ORF">DEBURN_LOCUS5567</name>
</gene>
<dbReference type="OrthoDB" id="2335491at2759"/>
<evidence type="ECO:0000313" key="2">
    <source>
        <dbReference type="Proteomes" id="UP000789706"/>
    </source>
</evidence>
<evidence type="ECO:0000313" key="1">
    <source>
        <dbReference type="EMBL" id="CAG8519115.1"/>
    </source>
</evidence>
<name>A0A9N9A691_9GLOM</name>